<dbReference type="RefSeq" id="WP_126982823.1">
    <property type="nucleotide sequence ID" value="NZ_CP034670.1"/>
</dbReference>
<keyword evidence="3 5" id="KW-0808">Transferase</keyword>
<proteinExistence type="inferred from homology"/>
<dbReference type="GO" id="GO:0046677">
    <property type="term" value="P:response to antibiotic"/>
    <property type="evidence" value="ECO:0007669"/>
    <property type="project" value="UniProtKB-KW"/>
</dbReference>
<protein>
    <recommendedName>
        <fullName evidence="2 5">Aminoglycoside N(3)-acetyltransferase</fullName>
        <ecNumber evidence="5">2.3.1.-</ecNumber>
    </recommendedName>
</protein>
<dbReference type="InterPro" id="IPR003679">
    <property type="entry name" value="Amioglycoside_AcTrfase"/>
</dbReference>
<evidence type="ECO:0000256" key="2">
    <source>
        <dbReference type="ARBA" id="ARBA00012882"/>
    </source>
</evidence>
<accession>A0A3S9SIC4</accession>
<dbReference type="GO" id="GO:0046353">
    <property type="term" value="F:aminoglycoside 3-N-acetyltransferase activity"/>
    <property type="evidence" value="ECO:0007669"/>
    <property type="project" value="UniProtKB-EC"/>
</dbReference>
<dbReference type="SUPFAM" id="SSF110710">
    <property type="entry name" value="TTHA0583/YokD-like"/>
    <property type="match status" value="1"/>
</dbReference>
<name>A0A3S9SIC4_EIKCO</name>
<dbReference type="Proteomes" id="UP000282435">
    <property type="component" value="Chromosome"/>
</dbReference>
<reference evidence="6 7" key="1">
    <citation type="submission" date="2018-12" db="EMBL/GenBank/DDBJ databases">
        <title>Genome sequencing of Eikenella corrodens KCOM 3110 (= JS217).</title>
        <authorList>
            <person name="Koo J.-K."/>
            <person name="Park S.-N."/>
            <person name="Lim Y.K."/>
        </authorList>
    </citation>
    <scope>NUCLEOTIDE SEQUENCE [LARGE SCALE GENOMIC DNA]</scope>
    <source>
        <strain evidence="6 7">KCOM 3110</strain>
    </source>
</reference>
<gene>
    <name evidence="6" type="ORF">ELB75_04065</name>
</gene>
<dbReference type="PANTHER" id="PTHR11104">
    <property type="entry name" value="AMINOGLYCOSIDE N3-ACETYLTRANSFERASE"/>
    <property type="match status" value="1"/>
</dbReference>
<dbReference type="EC" id="2.3.1.-" evidence="5"/>
<evidence type="ECO:0000256" key="3">
    <source>
        <dbReference type="ARBA" id="ARBA00022679"/>
    </source>
</evidence>
<dbReference type="OrthoDB" id="7330654at2"/>
<evidence type="ECO:0000256" key="1">
    <source>
        <dbReference type="ARBA" id="ARBA00006383"/>
    </source>
</evidence>
<comment type="catalytic activity">
    <reaction evidence="5">
        <text>a 2-deoxystreptamine antibiotic + acetyl-CoA = an N(3)-acetyl-2-deoxystreptamine antibiotic + CoA + H(+)</text>
        <dbReference type="Rhea" id="RHEA:12665"/>
        <dbReference type="ChEBI" id="CHEBI:15378"/>
        <dbReference type="ChEBI" id="CHEBI:57287"/>
        <dbReference type="ChEBI" id="CHEBI:57288"/>
        <dbReference type="ChEBI" id="CHEBI:57921"/>
        <dbReference type="ChEBI" id="CHEBI:77452"/>
        <dbReference type="EC" id="2.3.1.81"/>
    </reaction>
</comment>
<dbReference type="EMBL" id="CP034670">
    <property type="protein sequence ID" value="AZR59272.1"/>
    <property type="molecule type" value="Genomic_DNA"/>
</dbReference>
<sequence length="265" mass="29743">MKKAEAILQLAKEWRKSGIKTGDMVLVHSRASRILRALKKSGVDIDPKDIVESFVQAVGKTGTVLFPTFNFEFNNGVPFDIDVTPSHMGAITEAARKLEGAIRTGHPVYSFAVIGRNANIFNGVENYSGYGKDSPFAILHRNRGKIAVLDLPDQHSMTFYHYVEESLQVSYRFLKKFTGRYKGVSRKEEIREFAIYVRNIEQGVLTYVNPMGEILWDQGLYTGNKPLEGNGLRVADAEKVFNAVAHVIRSGKAQDTLYKINLELK</sequence>
<dbReference type="AlphaFoldDB" id="A0A3S9SIC4"/>
<evidence type="ECO:0000256" key="4">
    <source>
        <dbReference type="ARBA" id="ARBA00023315"/>
    </source>
</evidence>
<evidence type="ECO:0000313" key="6">
    <source>
        <dbReference type="EMBL" id="AZR59272.1"/>
    </source>
</evidence>
<organism evidence="6 7">
    <name type="scientific">Eikenella corrodens</name>
    <dbReference type="NCBI Taxonomy" id="539"/>
    <lineage>
        <taxon>Bacteria</taxon>
        <taxon>Pseudomonadati</taxon>
        <taxon>Pseudomonadota</taxon>
        <taxon>Betaproteobacteria</taxon>
        <taxon>Neisseriales</taxon>
        <taxon>Neisseriaceae</taxon>
        <taxon>Eikenella</taxon>
    </lineage>
</organism>
<evidence type="ECO:0000313" key="7">
    <source>
        <dbReference type="Proteomes" id="UP000282435"/>
    </source>
</evidence>
<keyword evidence="4 5" id="KW-0012">Acyltransferase</keyword>
<dbReference type="Pfam" id="PF02522">
    <property type="entry name" value="Antibiotic_NAT"/>
    <property type="match status" value="1"/>
</dbReference>
<dbReference type="PANTHER" id="PTHR11104:SF0">
    <property type="entry name" value="SPBETA PROPHAGE-DERIVED AMINOGLYCOSIDE N(3')-ACETYLTRANSFERASE-LIKE PROTEIN YOKD"/>
    <property type="match status" value="1"/>
</dbReference>
<comment type="similarity">
    <text evidence="1 5">Belongs to the antibiotic N-acetyltransferase family.</text>
</comment>
<dbReference type="InterPro" id="IPR028345">
    <property type="entry name" value="Antibiotic_NAT-like"/>
</dbReference>
<keyword evidence="5" id="KW-0046">Antibiotic resistance</keyword>
<evidence type="ECO:0000256" key="5">
    <source>
        <dbReference type="RuleBase" id="RU365031"/>
    </source>
</evidence>